<reference evidence="1" key="1">
    <citation type="submission" date="2022-11" db="EMBL/GenBank/DDBJ databases">
        <title>Centuries of genome instability and evolution in soft-shell clam transmissible cancer (bioRxiv).</title>
        <authorList>
            <person name="Hart S.F.M."/>
            <person name="Yonemitsu M.A."/>
            <person name="Giersch R.M."/>
            <person name="Beal B.F."/>
            <person name="Arriagada G."/>
            <person name="Davis B.W."/>
            <person name="Ostrander E.A."/>
            <person name="Goff S.P."/>
            <person name="Metzger M.J."/>
        </authorList>
    </citation>
    <scope>NUCLEOTIDE SEQUENCE</scope>
    <source>
        <strain evidence="1">MELC-2E11</strain>
        <tissue evidence="1">Siphon/mantle</tissue>
    </source>
</reference>
<evidence type="ECO:0000313" key="1">
    <source>
        <dbReference type="EMBL" id="WAR12673.1"/>
    </source>
</evidence>
<name>A0ABY7ERT7_MYAAR</name>
<dbReference type="EMBL" id="CP111019">
    <property type="protein sequence ID" value="WAR12673.1"/>
    <property type="molecule type" value="Genomic_DNA"/>
</dbReference>
<organism evidence="1 2">
    <name type="scientific">Mya arenaria</name>
    <name type="common">Soft-shell clam</name>
    <dbReference type="NCBI Taxonomy" id="6604"/>
    <lineage>
        <taxon>Eukaryota</taxon>
        <taxon>Metazoa</taxon>
        <taxon>Spiralia</taxon>
        <taxon>Lophotrochozoa</taxon>
        <taxon>Mollusca</taxon>
        <taxon>Bivalvia</taxon>
        <taxon>Autobranchia</taxon>
        <taxon>Heteroconchia</taxon>
        <taxon>Euheterodonta</taxon>
        <taxon>Imparidentia</taxon>
        <taxon>Neoheterodontei</taxon>
        <taxon>Myida</taxon>
        <taxon>Myoidea</taxon>
        <taxon>Myidae</taxon>
        <taxon>Mya</taxon>
    </lineage>
</organism>
<accession>A0ABY7ERT7</accession>
<protein>
    <submittedName>
        <fullName evidence="1">Uncharacterized protein</fullName>
    </submittedName>
</protein>
<proteinExistence type="predicted"/>
<keyword evidence="2" id="KW-1185">Reference proteome</keyword>
<dbReference type="Proteomes" id="UP001164746">
    <property type="component" value="Chromosome 8"/>
</dbReference>
<sequence>MPCVGLGKLLVNGTLRLVLVWGNIKCMAVVEVIAVCAVLSTIAVSAHVCTPSKLSDRAFDQCGQTGFAMKCNGRRLHFIPSEYPIPSPPLSGPACVLDLSDNNINVVGNETFTEAKKHEFN</sequence>
<evidence type="ECO:0000313" key="2">
    <source>
        <dbReference type="Proteomes" id="UP001164746"/>
    </source>
</evidence>
<gene>
    <name evidence="1" type="ORF">MAR_026853</name>
</gene>